<evidence type="ECO:0000313" key="7">
    <source>
        <dbReference type="Proteomes" id="UP000518266"/>
    </source>
</evidence>
<gene>
    <name evidence="6" type="ORF">F7725_014670</name>
</gene>
<dbReference type="EMBL" id="JAAKFY010000008">
    <property type="protein sequence ID" value="KAF3853982.1"/>
    <property type="molecule type" value="Genomic_DNA"/>
</dbReference>
<dbReference type="InterPro" id="IPR016186">
    <property type="entry name" value="C-type_lectin-like/link_sf"/>
</dbReference>
<dbReference type="Gene3D" id="3.10.100.10">
    <property type="entry name" value="Mannose-Binding Protein A, subunit A"/>
    <property type="match status" value="1"/>
</dbReference>
<dbReference type="InterPro" id="IPR018378">
    <property type="entry name" value="C-type_lectin_CS"/>
</dbReference>
<dbReference type="CDD" id="cd03590">
    <property type="entry name" value="CLECT_DC-SIGN_like"/>
    <property type="match status" value="1"/>
</dbReference>
<feature type="coiled-coil region" evidence="3">
    <location>
        <begin position="124"/>
        <end position="180"/>
    </location>
</feature>
<dbReference type="GO" id="GO:0030246">
    <property type="term" value="F:carbohydrate binding"/>
    <property type="evidence" value="ECO:0007669"/>
    <property type="project" value="UniProtKB-KW"/>
</dbReference>
<evidence type="ECO:0000259" key="5">
    <source>
        <dbReference type="PROSITE" id="PS50041"/>
    </source>
</evidence>
<dbReference type="PROSITE" id="PS50041">
    <property type="entry name" value="C_TYPE_LECTIN_2"/>
    <property type="match status" value="1"/>
</dbReference>
<accession>A0A7J5YWK4</accession>
<comment type="caution">
    <text evidence="6">The sequence shown here is derived from an EMBL/GenBank/DDBJ whole genome shotgun (WGS) entry which is preliminary data.</text>
</comment>
<feature type="region of interest" description="Disordered" evidence="4">
    <location>
        <begin position="576"/>
        <end position="596"/>
    </location>
</feature>
<evidence type="ECO:0000313" key="6">
    <source>
        <dbReference type="EMBL" id="KAF3853982.1"/>
    </source>
</evidence>
<keyword evidence="3" id="KW-0175">Coiled coil</keyword>
<dbReference type="InterPro" id="IPR016187">
    <property type="entry name" value="CTDL_fold"/>
</dbReference>
<dbReference type="PROSITE" id="PS00615">
    <property type="entry name" value="C_TYPE_LECTIN_1"/>
    <property type="match status" value="1"/>
</dbReference>
<dbReference type="AlphaFoldDB" id="A0A7J5YWK4"/>
<keyword evidence="1" id="KW-0430">Lectin</keyword>
<keyword evidence="7" id="KW-1185">Reference proteome</keyword>
<sequence>MSDTYLSLTAANKDLRRDNELLKEQSAWLHEQTKSLNRTSANLISGNIALSLESSHFKEQIVNLTSTNSQQAAEHLRLVQYTSDLKGNKLNMSQTITLLMDSNTQQEKEGQRLFQMNSLLREELTQLKDNTQEILEINNNFEREVKNLSEQIGALMDDDCEKASKDNMQLLERSTELQEQNQNLSTVLMKDKQESAMQEETRQDEMERMMADMHSINEAFHSLDLYCPVANHDTKERICKKCQESWRLFETKCYYISSRMLTWSSSRDWCQTQGGDLIIINSGPEQSFVSESSKALVPSSSRLWMGLTDAEEEGCGDGWMAAWLLQMSSKYWLSREGLETEPDDWKLEDPLGEDCGHMDISEDKLHSWMDGSCKTPYRWICEKNSRQTLHVISVGGIVYNLFYHFQKVLTSQFGGIQHLGGSSRLHSQTVLKLVKQKGDAYDWHSIVDGLVDPVGATMSHKGFNLWVTQEVVLGQPFHHKGVVPQIAGGLTSMPPYDLLRKLGKGSNNFRSDLYSDGAVMRRVFFDVPARGCSDNSDLMASGMEALDQEFHVDPVAAVSTGNTRIFPPWTLGLDRRDRLTTRSRRETPGTLPMDQP</sequence>
<reference evidence="6 7" key="1">
    <citation type="submission" date="2020-03" db="EMBL/GenBank/DDBJ databases">
        <title>Dissostichus mawsoni Genome sequencing and assembly.</title>
        <authorList>
            <person name="Park H."/>
        </authorList>
    </citation>
    <scope>NUCLEOTIDE SEQUENCE [LARGE SCALE GENOMIC DNA]</scope>
    <source>
        <strain evidence="6">DM0001</strain>
        <tissue evidence="6">Muscle</tissue>
    </source>
</reference>
<dbReference type="Proteomes" id="UP000518266">
    <property type="component" value="Unassembled WGS sequence"/>
</dbReference>
<feature type="domain" description="C-type lectin" evidence="5">
    <location>
        <begin position="249"/>
        <end position="382"/>
    </location>
</feature>
<dbReference type="SUPFAM" id="SSF56436">
    <property type="entry name" value="C-type lectin-like"/>
    <property type="match status" value="1"/>
</dbReference>
<keyword evidence="2" id="KW-1015">Disulfide bond</keyword>
<evidence type="ECO:0000256" key="1">
    <source>
        <dbReference type="ARBA" id="ARBA00022734"/>
    </source>
</evidence>
<dbReference type="OrthoDB" id="538816at2759"/>
<dbReference type="SMART" id="SM00034">
    <property type="entry name" value="CLECT"/>
    <property type="match status" value="1"/>
</dbReference>
<protein>
    <recommendedName>
        <fullName evidence="5">C-type lectin domain-containing protein</fullName>
    </recommendedName>
</protein>
<dbReference type="InterPro" id="IPR033989">
    <property type="entry name" value="CD209-like_CTLD"/>
</dbReference>
<evidence type="ECO:0000256" key="3">
    <source>
        <dbReference type="SAM" id="Coils"/>
    </source>
</evidence>
<feature type="compositionally biased region" description="Basic and acidic residues" evidence="4">
    <location>
        <begin position="576"/>
        <end position="587"/>
    </location>
</feature>
<proteinExistence type="predicted"/>
<dbReference type="InterPro" id="IPR050111">
    <property type="entry name" value="C-type_lectin/snaclec_domain"/>
</dbReference>
<dbReference type="PANTHER" id="PTHR22803">
    <property type="entry name" value="MANNOSE, PHOSPHOLIPASE, LECTIN RECEPTOR RELATED"/>
    <property type="match status" value="1"/>
</dbReference>
<organism evidence="6 7">
    <name type="scientific">Dissostichus mawsoni</name>
    <name type="common">Antarctic cod</name>
    <dbReference type="NCBI Taxonomy" id="36200"/>
    <lineage>
        <taxon>Eukaryota</taxon>
        <taxon>Metazoa</taxon>
        <taxon>Chordata</taxon>
        <taxon>Craniata</taxon>
        <taxon>Vertebrata</taxon>
        <taxon>Euteleostomi</taxon>
        <taxon>Actinopterygii</taxon>
        <taxon>Neopterygii</taxon>
        <taxon>Teleostei</taxon>
        <taxon>Neoteleostei</taxon>
        <taxon>Acanthomorphata</taxon>
        <taxon>Eupercaria</taxon>
        <taxon>Perciformes</taxon>
        <taxon>Notothenioidei</taxon>
        <taxon>Nototheniidae</taxon>
        <taxon>Dissostichus</taxon>
    </lineage>
</organism>
<name>A0A7J5YWK4_DISMA</name>
<dbReference type="InterPro" id="IPR001304">
    <property type="entry name" value="C-type_lectin-like"/>
</dbReference>
<evidence type="ECO:0000256" key="2">
    <source>
        <dbReference type="ARBA" id="ARBA00023157"/>
    </source>
</evidence>
<dbReference type="Pfam" id="PF00059">
    <property type="entry name" value="Lectin_C"/>
    <property type="match status" value="1"/>
</dbReference>
<evidence type="ECO:0000256" key="4">
    <source>
        <dbReference type="SAM" id="MobiDB-lite"/>
    </source>
</evidence>